<feature type="region of interest" description="Disordered" evidence="1">
    <location>
        <begin position="237"/>
        <end position="279"/>
    </location>
</feature>
<gene>
    <name evidence="2" type="ORF">SAMN05421659_103105</name>
</gene>
<dbReference type="RefSeq" id="WP_092451206.1">
    <property type="nucleotide sequence ID" value="NZ_FOJI01000003.1"/>
</dbReference>
<organism evidence="2 3">
    <name type="scientific">[Clostridium] fimetarium</name>
    <dbReference type="NCBI Taxonomy" id="99656"/>
    <lineage>
        <taxon>Bacteria</taxon>
        <taxon>Bacillati</taxon>
        <taxon>Bacillota</taxon>
        <taxon>Clostridia</taxon>
        <taxon>Lachnospirales</taxon>
        <taxon>Lachnospiraceae</taxon>
    </lineage>
</organism>
<evidence type="ECO:0000256" key="1">
    <source>
        <dbReference type="SAM" id="MobiDB-lite"/>
    </source>
</evidence>
<accession>A0A1I0NHI3</accession>
<dbReference type="Proteomes" id="UP000199701">
    <property type="component" value="Unassembled WGS sequence"/>
</dbReference>
<evidence type="ECO:0000313" key="2">
    <source>
        <dbReference type="EMBL" id="SEW00760.1"/>
    </source>
</evidence>
<dbReference type="OrthoDB" id="1762753at2"/>
<dbReference type="STRING" id="99656.SAMN05421659_103105"/>
<protein>
    <submittedName>
        <fullName evidence="2">Uncharacterized protein</fullName>
    </submittedName>
</protein>
<evidence type="ECO:0000313" key="3">
    <source>
        <dbReference type="Proteomes" id="UP000199701"/>
    </source>
</evidence>
<dbReference type="EMBL" id="FOJI01000003">
    <property type="protein sequence ID" value="SEW00760.1"/>
    <property type="molecule type" value="Genomic_DNA"/>
</dbReference>
<name>A0A1I0NHI3_9FIRM</name>
<proteinExistence type="predicted"/>
<reference evidence="2 3" key="1">
    <citation type="submission" date="2016-10" db="EMBL/GenBank/DDBJ databases">
        <authorList>
            <person name="de Groot N.N."/>
        </authorList>
    </citation>
    <scope>NUCLEOTIDE SEQUENCE [LARGE SCALE GENOMIC DNA]</scope>
    <source>
        <strain evidence="2 3">DSM 9179</strain>
    </source>
</reference>
<feature type="compositionally biased region" description="Basic and acidic residues" evidence="1">
    <location>
        <begin position="258"/>
        <end position="272"/>
    </location>
</feature>
<dbReference type="AlphaFoldDB" id="A0A1I0NHI3"/>
<keyword evidence="3" id="KW-1185">Reference proteome</keyword>
<sequence length="444" mass="50714">MEESTQSLNKAKNMAAQEIRRIGLGEDVVGLVSEDIEFGFSTEEVFRYAKSGLNIKQMSIYSKCLRNKCSQEVIDIITTDSLNANQMSVALEFFERGVPIETIRDVIEKKNNAFEMSQSYQGVLDEMEKADTEVQVAPEYVKSLFEEIKNVVSSIKFDESRYDELNEKLKIFESFKEDVAVRDNLVKQLSDKDTLLSDQQDKINQANSTIARLREEKENMDKEMKKMQSKVDELQEGLKISKQKAEQRTSDEALDTASDMKTDNGIIDKRNSDLSQKSIQSQVKPQQRQQLQQMHQPQQMQPVQMQQSVQMMQQQQIRRQPVSPQMNQTGIPYIYAMPIYYNMPVADANGNVMQTVSVEKEIKKSTMGVINIISNLMFKKKSRQDIVKLVATGELIPAQLALIKTAIEKGLTENQLIELINNKVPADQMKEIIEIAVLENELDD</sequence>